<dbReference type="InterPro" id="IPR045584">
    <property type="entry name" value="Pilin-like"/>
</dbReference>
<dbReference type="AlphaFoldDB" id="A0A5C6AZY8"/>
<feature type="domain" description="DUF1559" evidence="1">
    <location>
        <begin position="32"/>
        <end position="347"/>
    </location>
</feature>
<dbReference type="PANTHER" id="PTHR30093:SF2">
    <property type="entry name" value="TYPE II SECRETION SYSTEM PROTEIN H"/>
    <property type="match status" value="1"/>
</dbReference>
<dbReference type="OrthoDB" id="283871at2"/>
<sequence>MESKRRGFTLIELLVVIAIIAILIALLLPAVQQAREAARRTQCRNNMKQIGLALHNYHDIHLSFPPGRMSPGKDGGNGECWYGWISPLKHILPMIDQGNIYNQLDHHETRVRNGSPLCNKNSFVANLALPAFMCPTDPGHQSGVNTNSYRANFGVTVGGGRNFGDQDQVDPVYTARVGGEMDGALGGMFTDSAGVPIRRVTDGTSNTVIYAERLIGRPDTSSIYIGNYLHRNQGTSIIDKNDPNNTTAFVLGECAAAFAAGPLPSDFRGDFGYTSGDDPAWYYSSYQHGAYNHVLTPNSAQYDCGAGSIPDSPHEVAIMSARSAHTGGVQCTLADGSVRFVSDSVDLGLWQAAGTRAGGEVQGQW</sequence>
<reference evidence="2 3" key="1">
    <citation type="submission" date="2019-02" db="EMBL/GenBank/DDBJ databases">
        <title>Deep-cultivation of Planctomycetes and their phenomic and genomic characterization uncovers novel biology.</title>
        <authorList>
            <person name="Wiegand S."/>
            <person name="Jogler M."/>
            <person name="Boedeker C."/>
            <person name="Pinto D."/>
            <person name="Vollmers J."/>
            <person name="Rivas-Marin E."/>
            <person name="Kohn T."/>
            <person name="Peeters S.H."/>
            <person name="Heuer A."/>
            <person name="Rast P."/>
            <person name="Oberbeckmann S."/>
            <person name="Bunk B."/>
            <person name="Jeske O."/>
            <person name="Meyerdierks A."/>
            <person name="Storesund J.E."/>
            <person name="Kallscheuer N."/>
            <person name="Luecker S."/>
            <person name="Lage O.M."/>
            <person name="Pohl T."/>
            <person name="Merkel B.J."/>
            <person name="Hornburger P."/>
            <person name="Mueller R.-W."/>
            <person name="Bruemmer F."/>
            <person name="Labrenz M."/>
            <person name="Spormann A.M."/>
            <person name="Op Den Camp H."/>
            <person name="Overmann J."/>
            <person name="Amann R."/>
            <person name="Jetten M.S.M."/>
            <person name="Mascher T."/>
            <person name="Medema M.H."/>
            <person name="Devos D.P."/>
            <person name="Kaster A.-K."/>
            <person name="Ovreas L."/>
            <person name="Rohde M."/>
            <person name="Galperin M.Y."/>
            <person name="Jogler C."/>
        </authorList>
    </citation>
    <scope>NUCLEOTIDE SEQUENCE [LARGE SCALE GENOMIC DNA]</scope>
    <source>
        <strain evidence="2 3">CA54</strain>
    </source>
</reference>
<comment type="caution">
    <text evidence="2">The sequence shown here is derived from an EMBL/GenBank/DDBJ whole genome shotgun (WGS) entry which is preliminary data.</text>
</comment>
<dbReference type="Pfam" id="PF07963">
    <property type="entry name" value="N_methyl"/>
    <property type="match status" value="1"/>
</dbReference>
<dbReference type="SUPFAM" id="SSF54523">
    <property type="entry name" value="Pili subunits"/>
    <property type="match status" value="1"/>
</dbReference>
<evidence type="ECO:0000313" key="3">
    <source>
        <dbReference type="Proteomes" id="UP000320735"/>
    </source>
</evidence>
<protein>
    <submittedName>
        <fullName evidence="2">Type II secretion system protein G</fullName>
    </submittedName>
</protein>
<dbReference type="InterPro" id="IPR011453">
    <property type="entry name" value="DUF1559"/>
</dbReference>
<evidence type="ECO:0000313" key="2">
    <source>
        <dbReference type="EMBL" id="TWU05218.1"/>
    </source>
</evidence>
<dbReference type="EMBL" id="SJPP01000004">
    <property type="protein sequence ID" value="TWU05218.1"/>
    <property type="molecule type" value="Genomic_DNA"/>
</dbReference>
<dbReference type="RefSeq" id="WP_146374406.1">
    <property type="nucleotide sequence ID" value="NZ_SJPP01000004.1"/>
</dbReference>
<dbReference type="Gene3D" id="3.30.700.10">
    <property type="entry name" value="Glycoprotein, Type 4 Pilin"/>
    <property type="match status" value="1"/>
</dbReference>
<accession>A0A5C6AZY8</accession>
<evidence type="ECO:0000259" key="1">
    <source>
        <dbReference type="Pfam" id="PF07596"/>
    </source>
</evidence>
<dbReference type="InterPro" id="IPR027558">
    <property type="entry name" value="Pre_pil_HX9DG_C"/>
</dbReference>
<organism evidence="2 3">
    <name type="scientific">Symmachiella macrocystis</name>
    <dbReference type="NCBI Taxonomy" id="2527985"/>
    <lineage>
        <taxon>Bacteria</taxon>
        <taxon>Pseudomonadati</taxon>
        <taxon>Planctomycetota</taxon>
        <taxon>Planctomycetia</taxon>
        <taxon>Planctomycetales</taxon>
        <taxon>Planctomycetaceae</taxon>
        <taxon>Symmachiella</taxon>
    </lineage>
</organism>
<dbReference type="NCBIfam" id="TIGR04294">
    <property type="entry name" value="pre_pil_HX9DG"/>
    <property type="match status" value="1"/>
</dbReference>
<gene>
    <name evidence="2" type="primary">xcpT_13</name>
    <name evidence="2" type="ORF">CA54_59060</name>
</gene>
<dbReference type="PANTHER" id="PTHR30093">
    <property type="entry name" value="GENERAL SECRETION PATHWAY PROTEIN G"/>
    <property type="match status" value="1"/>
</dbReference>
<name>A0A5C6AZY8_9PLAN</name>
<proteinExistence type="predicted"/>
<dbReference type="Proteomes" id="UP000320735">
    <property type="component" value="Unassembled WGS sequence"/>
</dbReference>
<keyword evidence="3" id="KW-1185">Reference proteome</keyword>
<dbReference type="PROSITE" id="PS00409">
    <property type="entry name" value="PROKAR_NTER_METHYL"/>
    <property type="match status" value="1"/>
</dbReference>
<dbReference type="NCBIfam" id="TIGR02532">
    <property type="entry name" value="IV_pilin_GFxxxE"/>
    <property type="match status" value="1"/>
</dbReference>
<dbReference type="Pfam" id="PF07596">
    <property type="entry name" value="SBP_bac_10"/>
    <property type="match status" value="1"/>
</dbReference>
<dbReference type="InterPro" id="IPR012902">
    <property type="entry name" value="N_methyl_site"/>
</dbReference>